<evidence type="ECO:0000256" key="1">
    <source>
        <dbReference type="SAM" id="MobiDB-lite"/>
    </source>
</evidence>
<name>U6JX16_9EIME</name>
<evidence type="ECO:0000256" key="2">
    <source>
        <dbReference type="SAM" id="Phobius"/>
    </source>
</evidence>
<dbReference type="RefSeq" id="XP_013350640.1">
    <property type="nucleotide sequence ID" value="XM_013495186.1"/>
</dbReference>
<dbReference type="AlphaFoldDB" id="U6JX16"/>
<feature type="transmembrane region" description="Helical" evidence="2">
    <location>
        <begin position="242"/>
        <end position="268"/>
    </location>
</feature>
<feature type="transmembrane region" description="Helical" evidence="2">
    <location>
        <begin position="288"/>
        <end position="310"/>
    </location>
</feature>
<evidence type="ECO:0000313" key="4">
    <source>
        <dbReference type="Proteomes" id="UP000030744"/>
    </source>
</evidence>
<keyword evidence="2" id="KW-0812">Transmembrane</keyword>
<reference evidence="3" key="2">
    <citation type="submission" date="2013-10" db="EMBL/GenBank/DDBJ databases">
        <authorList>
            <person name="Aslett M."/>
        </authorList>
    </citation>
    <scope>NUCLEOTIDE SEQUENCE [LARGE SCALE GENOMIC DNA]</scope>
    <source>
        <strain evidence="3">Houghton</strain>
    </source>
</reference>
<accession>U6JX16</accession>
<sequence>MDEGRSCKGAPFSVTAFECIARAVESRWFAVSCSAWPPAAAEAASTAAGAGVEAAAAAAAAVAAAAETAAVTAAGPNQAPHIGSSNNSFCAVPSSAAALLQLQQQTFQGAKPTHAENRGAGMGLQQQQQQQQQQNTTKDEEARRPSSSGSAAALLQLQQQTFQGARPTHTENLGAGMGLQQQQQQNTTKDEEARRPSKQPAEPVLYPSSAVEGLKAGKDFSLLRGVWGGLFFDRVSLFSPRVLALLGAPQTLISSFSLGCAAVLGAWLLHAAVVAFRNKLNLSDRAALQLTLGLASLTLCLALVWMNLFLGYYAGDGRRLPHAAPKLHAAGLLQGKEQLEDSSAAATAAAAAAAAAAAVAADDQALGNQQAGAAACSATTVAAATTSLDTRHAAAGRECNGLHELLGVCVFITTLLLTVSGAVAYSLADLPPGL</sequence>
<dbReference type="VEuPathDB" id="ToxoDB:EMH_0037520"/>
<reference evidence="3" key="1">
    <citation type="submission" date="2013-10" db="EMBL/GenBank/DDBJ databases">
        <title>Genomic analysis of the causative agents of coccidiosis in chickens.</title>
        <authorList>
            <person name="Reid A.J."/>
            <person name="Blake D."/>
            <person name="Billington K."/>
            <person name="Browne H."/>
            <person name="Dunn M."/>
            <person name="Hung S."/>
            <person name="Kawahara F."/>
            <person name="Miranda-Saavedra D."/>
            <person name="Mourier T."/>
            <person name="Nagra H."/>
            <person name="Otto T.D."/>
            <person name="Rawlings N."/>
            <person name="Sanchez A."/>
            <person name="Sanders M."/>
            <person name="Subramaniam C."/>
            <person name="Tay Y."/>
            <person name="Dear P."/>
            <person name="Doerig C."/>
            <person name="Gruber A."/>
            <person name="Parkinson J."/>
            <person name="Shirley M."/>
            <person name="Wan K.L."/>
            <person name="Berriman M."/>
            <person name="Tomley F."/>
            <person name="Pain A."/>
        </authorList>
    </citation>
    <scope>NUCLEOTIDE SEQUENCE [LARGE SCALE GENOMIC DNA]</scope>
    <source>
        <strain evidence="3">Houghton</strain>
    </source>
</reference>
<feature type="transmembrane region" description="Helical" evidence="2">
    <location>
        <begin position="405"/>
        <end position="428"/>
    </location>
</feature>
<dbReference type="EMBL" id="HG680768">
    <property type="protein sequence ID" value="CDJ28063.1"/>
    <property type="molecule type" value="Genomic_DNA"/>
</dbReference>
<dbReference type="InterPro" id="IPR052145">
    <property type="entry name" value="Mediator/Homeobox_domain"/>
</dbReference>
<organism evidence="3 4">
    <name type="scientific">Eimeria mitis</name>
    <dbReference type="NCBI Taxonomy" id="44415"/>
    <lineage>
        <taxon>Eukaryota</taxon>
        <taxon>Sar</taxon>
        <taxon>Alveolata</taxon>
        <taxon>Apicomplexa</taxon>
        <taxon>Conoidasida</taxon>
        <taxon>Coccidia</taxon>
        <taxon>Eucoccidiorida</taxon>
        <taxon>Eimeriorina</taxon>
        <taxon>Eimeriidae</taxon>
        <taxon>Eimeria</taxon>
    </lineage>
</organism>
<feature type="region of interest" description="Disordered" evidence="1">
    <location>
        <begin position="167"/>
        <end position="205"/>
    </location>
</feature>
<proteinExistence type="predicted"/>
<dbReference type="PANTHER" id="PTHR24330:SF19">
    <property type="entry name" value="MEDIATOR OF RNA POLYMERASE II TRANSCRIPTION SUBUNIT 29"/>
    <property type="match status" value="1"/>
</dbReference>
<keyword evidence="2" id="KW-1133">Transmembrane helix</keyword>
<evidence type="ECO:0000313" key="3">
    <source>
        <dbReference type="EMBL" id="CDJ28063.1"/>
    </source>
</evidence>
<protein>
    <submittedName>
        <fullName evidence="3">Uncharacterized protein</fullName>
    </submittedName>
</protein>
<dbReference type="Proteomes" id="UP000030744">
    <property type="component" value="Unassembled WGS sequence"/>
</dbReference>
<dbReference type="GeneID" id="25378528"/>
<keyword evidence="2" id="KW-0472">Membrane</keyword>
<feature type="compositionally biased region" description="Low complexity" evidence="1">
    <location>
        <begin position="125"/>
        <end position="134"/>
    </location>
</feature>
<feature type="region of interest" description="Disordered" evidence="1">
    <location>
        <begin position="107"/>
        <end position="150"/>
    </location>
</feature>
<gene>
    <name evidence="3" type="ORF">EMH_0037520</name>
</gene>
<dbReference type="PANTHER" id="PTHR24330">
    <property type="entry name" value="HOMEOBOX PROTEIN BARH-LIKE"/>
    <property type="match status" value="1"/>
</dbReference>
<keyword evidence="4" id="KW-1185">Reference proteome</keyword>